<feature type="transmembrane region" description="Helical" evidence="8">
    <location>
        <begin position="21"/>
        <end position="43"/>
    </location>
</feature>
<accession>A0A194AH12</accession>
<dbReference type="InterPro" id="IPR051449">
    <property type="entry name" value="ABC-2_transporter_component"/>
</dbReference>
<dbReference type="Gene3D" id="3.40.1710.10">
    <property type="entry name" value="abc type-2 transporter like domain"/>
    <property type="match status" value="1"/>
</dbReference>
<evidence type="ECO:0000256" key="5">
    <source>
        <dbReference type="ARBA" id="ARBA00022692"/>
    </source>
</evidence>
<organism evidence="10 11">
    <name type="scientific">Desulfoplanes formicivorans</name>
    <dbReference type="NCBI Taxonomy" id="1592317"/>
    <lineage>
        <taxon>Bacteria</taxon>
        <taxon>Pseudomonadati</taxon>
        <taxon>Thermodesulfobacteriota</taxon>
        <taxon>Desulfovibrionia</taxon>
        <taxon>Desulfovibrionales</taxon>
        <taxon>Desulfoplanaceae</taxon>
        <taxon>Desulfoplanes</taxon>
    </lineage>
</organism>
<feature type="domain" description="ABC transmembrane type-2" evidence="9">
    <location>
        <begin position="135"/>
        <end position="376"/>
    </location>
</feature>
<dbReference type="AlphaFoldDB" id="A0A194AH12"/>
<evidence type="ECO:0000256" key="7">
    <source>
        <dbReference type="ARBA" id="ARBA00023136"/>
    </source>
</evidence>
<evidence type="ECO:0000256" key="2">
    <source>
        <dbReference type="ARBA" id="ARBA00007783"/>
    </source>
</evidence>
<dbReference type="Pfam" id="PF12698">
    <property type="entry name" value="ABC2_membrane_3"/>
    <property type="match status" value="1"/>
</dbReference>
<comment type="similarity">
    <text evidence="2">Belongs to the ABC-2 integral membrane protein family.</text>
</comment>
<proteinExistence type="inferred from homology"/>
<evidence type="ECO:0000313" key="10">
    <source>
        <dbReference type="EMBL" id="GAU08500.1"/>
    </source>
</evidence>
<dbReference type="PANTHER" id="PTHR30294">
    <property type="entry name" value="MEMBRANE COMPONENT OF ABC TRANSPORTER YHHJ-RELATED"/>
    <property type="match status" value="1"/>
</dbReference>
<keyword evidence="4" id="KW-1003">Cell membrane</keyword>
<comment type="subcellular location">
    <subcellularLocation>
        <location evidence="1">Cell membrane</location>
        <topology evidence="1">Multi-pass membrane protein</topology>
    </subcellularLocation>
</comment>
<evidence type="ECO:0000256" key="3">
    <source>
        <dbReference type="ARBA" id="ARBA00022448"/>
    </source>
</evidence>
<dbReference type="EMBL" id="BDFE01000015">
    <property type="protein sequence ID" value="GAU08500.1"/>
    <property type="molecule type" value="Genomic_DNA"/>
</dbReference>
<dbReference type="InterPro" id="IPR013525">
    <property type="entry name" value="ABC2_TM"/>
</dbReference>
<evidence type="ECO:0000313" key="11">
    <source>
        <dbReference type="Proteomes" id="UP000095200"/>
    </source>
</evidence>
<sequence length="378" mass="41693">MISISRLAAVARKEFLHVIRDWRSLVMAVAIPLLLILLFGYALSLDLKNVPTMVLDRSQTPQSREFISLFQGSPYFEITRFTNDYKEMEQGLDRGDILVGLVIPDDFARCLLAGKDTSIQVLVDGSDANSARLAMNYVSAIGASFSLQVKAMRMQGRHISGNSALVDLRPRTLYNQDLRSQNGIIPGIVAIVMVVIASMLTSVTIAREWETGTMEQLLATPIRVPELLLGKVIPYFVIGMVDVALSVGLGYVLFDVPLRGSTGLVFGLASIFLIGTLFYGLMISIVTKSQVLANQIALLSSFMPSIMLSGFMFAIADMPWLIQKLSYILPARYLIAILRGIYLKGIGLEILLVNAVLLAVYMVLMIVWAHAKMRLVLE</sequence>
<feature type="transmembrane region" description="Helical" evidence="8">
    <location>
        <begin position="264"/>
        <end position="284"/>
    </location>
</feature>
<dbReference type="Proteomes" id="UP000095200">
    <property type="component" value="Unassembled WGS sequence"/>
</dbReference>
<feature type="transmembrane region" description="Helical" evidence="8">
    <location>
        <begin position="321"/>
        <end position="338"/>
    </location>
</feature>
<feature type="transmembrane region" description="Helical" evidence="8">
    <location>
        <begin position="184"/>
        <end position="206"/>
    </location>
</feature>
<evidence type="ECO:0000256" key="8">
    <source>
        <dbReference type="SAM" id="Phobius"/>
    </source>
</evidence>
<feature type="transmembrane region" description="Helical" evidence="8">
    <location>
        <begin position="296"/>
        <end position="315"/>
    </location>
</feature>
<dbReference type="PANTHER" id="PTHR30294:SF29">
    <property type="entry name" value="MULTIDRUG ABC TRANSPORTER PERMEASE YBHS-RELATED"/>
    <property type="match status" value="1"/>
</dbReference>
<dbReference type="GO" id="GO:0005886">
    <property type="term" value="C:plasma membrane"/>
    <property type="evidence" value="ECO:0007669"/>
    <property type="project" value="UniProtKB-SubCell"/>
</dbReference>
<keyword evidence="5 8" id="KW-0812">Transmembrane</keyword>
<evidence type="ECO:0000256" key="6">
    <source>
        <dbReference type="ARBA" id="ARBA00022989"/>
    </source>
</evidence>
<keyword evidence="7 8" id="KW-0472">Membrane</keyword>
<dbReference type="STRING" id="1592317.DPF_1210"/>
<dbReference type="InterPro" id="IPR047817">
    <property type="entry name" value="ABC2_TM_bact-type"/>
</dbReference>
<keyword evidence="11" id="KW-1185">Reference proteome</keyword>
<evidence type="ECO:0000259" key="9">
    <source>
        <dbReference type="PROSITE" id="PS51012"/>
    </source>
</evidence>
<protein>
    <submittedName>
        <fullName evidence="10">Membrane protein</fullName>
    </submittedName>
</protein>
<dbReference type="GO" id="GO:0140359">
    <property type="term" value="F:ABC-type transporter activity"/>
    <property type="evidence" value="ECO:0007669"/>
    <property type="project" value="InterPro"/>
</dbReference>
<feature type="transmembrane region" description="Helical" evidence="8">
    <location>
        <begin position="227"/>
        <end position="252"/>
    </location>
</feature>
<reference evidence="11" key="1">
    <citation type="submission" date="2016-06" db="EMBL/GenBank/DDBJ databases">
        <title>Draft genome sequence of Desulfoplanes formicivorans strain Pf12B.</title>
        <authorList>
            <person name="Watanabe M."/>
            <person name="Kojima H."/>
            <person name="Fukui M."/>
        </authorList>
    </citation>
    <scope>NUCLEOTIDE SEQUENCE [LARGE SCALE GENOMIC DNA]</scope>
    <source>
        <strain evidence="11">Pf12B</strain>
    </source>
</reference>
<evidence type="ECO:0000256" key="1">
    <source>
        <dbReference type="ARBA" id="ARBA00004651"/>
    </source>
</evidence>
<feature type="transmembrane region" description="Helical" evidence="8">
    <location>
        <begin position="350"/>
        <end position="371"/>
    </location>
</feature>
<evidence type="ECO:0000256" key="4">
    <source>
        <dbReference type="ARBA" id="ARBA00022475"/>
    </source>
</evidence>
<name>A0A194AH12_9BACT</name>
<keyword evidence="3" id="KW-0813">Transport</keyword>
<dbReference type="PROSITE" id="PS51012">
    <property type="entry name" value="ABC_TM2"/>
    <property type="match status" value="1"/>
</dbReference>
<keyword evidence="6 8" id="KW-1133">Transmembrane helix</keyword>
<gene>
    <name evidence="10" type="ORF">DPF_1210</name>
</gene>
<dbReference type="RefSeq" id="WP_069858076.1">
    <property type="nucleotide sequence ID" value="NZ_BDFE01000015.1"/>
</dbReference>
<comment type="caution">
    <text evidence="10">The sequence shown here is derived from an EMBL/GenBank/DDBJ whole genome shotgun (WGS) entry which is preliminary data.</text>
</comment>